<dbReference type="KEGG" id="psil:PMA3_25950"/>
<name>A0A191Z0C3_9PSED</name>
<accession>A0A191Z0C3</accession>
<evidence type="ECO:0000313" key="1">
    <source>
        <dbReference type="EMBL" id="ANJ58423.1"/>
    </source>
</evidence>
<dbReference type="AlphaFoldDB" id="A0A191Z0C3"/>
<proteinExistence type="predicted"/>
<dbReference type="Proteomes" id="UP000078354">
    <property type="component" value="Chromosome"/>
</dbReference>
<gene>
    <name evidence="1" type="ORF">PMA3_25950</name>
</gene>
<dbReference type="EMBL" id="CP014870">
    <property type="protein sequence ID" value="ANJ58423.1"/>
    <property type="molecule type" value="Genomic_DNA"/>
</dbReference>
<organism evidence="1 2">
    <name type="scientific">Pseudomonas silesiensis</name>
    <dbReference type="NCBI Taxonomy" id="1853130"/>
    <lineage>
        <taxon>Bacteria</taxon>
        <taxon>Pseudomonadati</taxon>
        <taxon>Pseudomonadota</taxon>
        <taxon>Gammaproteobacteria</taxon>
        <taxon>Pseudomonadales</taxon>
        <taxon>Pseudomonadaceae</taxon>
        <taxon>Pseudomonas</taxon>
    </lineage>
</organism>
<reference evidence="1 2" key="1">
    <citation type="journal article" date="2018" name="Syst. Appl. Microbiol.">
        <title>Pseudomonas silesiensis sp. nov. strain A3T isolated from a biological pesticide sewage treatment plant and analysis of the complete genome sequence.</title>
        <authorList>
            <person name="Kaminski M.A."/>
            <person name="Furmanczyk E.M."/>
            <person name="Sobczak A."/>
            <person name="Dziembowski A."/>
            <person name="Lipinski L."/>
        </authorList>
    </citation>
    <scope>NUCLEOTIDE SEQUENCE [LARGE SCALE GENOMIC DNA]</scope>
    <source>
        <strain evidence="1 2">A3</strain>
    </source>
</reference>
<evidence type="ECO:0000313" key="2">
    <source>
        <dbReference type="Proteomes" id="UP000078354"/>
    </source>
</evidence>
<sequence length="640" mass="71578">MLFSEETKQDLPAKLSEEWQVFIVDHFAFSAKRINVDISFETWKEDWKRSTRFYEQLIIDKVICHNIIIPIASGKSEVIKAGEENTPPLGAGSLISPTPACSLSEWPKKCFISTELNKTDEEFLGDILRELNLINDTVYNACQKYWNNVISAHDIGRELIKNIPTCKISLIINSANPAQEAKEISKLPLRERTAWFLAVVDYYFTKTKLLNAISFESMSKIPLLKAMTTTAKKKDIINGLNEILGNYCFHETSSNEKICRALGMLSARDCAAAACIIIKDNPCFPSMGLQSANLLTVGNKPYLHLTSDEKQLIFGVDKPRARSRKISILNGQSAIIFKQLVESTKKGREKIKNSPNSSAYRYLFITVTRYGAMSPGNIDKIITGDIGLNLYDTIKNDLVNVNLNKDTFNLSSIRVTQGIIEFLNTGSINAVAKVLGNSAQTVLGSYIPDWLFVRHGIKSVRIFQQKIVIVSSANKPWLLEISDFESEKDLLKFIAKMLTEATGQDAMTADMHRKLSGCVPHSEIMFTPLIERNLRINLCPESLGNLYAYAEHSSKNLDNNQRNLTDEATGLTPQSLICLAELISDAAENKYVGEVESAIQSSIKGKSLLEFSLTHKKALKIAEQRVSNIKVANIYSLREI</sequence>
<keyword evidence="2" id="KW-1185">Reference proteome</keyword>
<protein>
    <submittedName>
        <fullName evidence="1">Uncharacterized protein</fullName>
    </submittedName>
</protein>